<reference evidence="2" key="1">
    <citation type="journal article" date="2020" name="Phytopathology">
        <title>Genome sequence of the chestnut blight fungus Cryphonectria parasitica EP155: A fundamental resource for an archetypical invasive plant pathogen.</title>
        <authorList>
            <person name="Crouch J.A."/>
            <person name="Dawe A."/>
            <person name="Aerts A."/>
            <person name="Barry K."/>
            <person name="Churchill A.C.L."/>
            <person name="Grimwood J."/>
            <person name="Hillman B."/>
            <person name="Milgroom M.G."/>
            <person name="Pangilinan J."/>
            <person name="Smith M."/>
            <person name="Salamov A."/>
            <person name="Schmutz J."/>
            <person name="Yadav J."/>
            <person name="Grigoriev I.V."/>
            <person name="Nuss D."/>
        </authorList>
    </citation>
    <scope>NUCLEOTIDE SEQUENCE</scope>
    <source>
        <strain evidence="2">EP155</strain>
    </source>
</reference>
<accession>A0A9P4XZE6</accession>
<sequence length="96" mass="10393">MDKLTTLTPPAPGYIPQRPLSVTPEDEAPQPHDPSSDHTKAAAVSYRPQEPIRMHQPSGDGSPDLRGGRRDHGCCECCLYCCGIVVLIKCLDSFCG</sequence>
<dbReference type="RefSeq" id="XP_040774649.1">
    <property type="nucleotide sequence ID" value="XM_040919753.1"/>
</dbReference>
<evidence type="ECO:0000313" key="3">
    <source>
        <dbReference type="Proteomes" id="UP000803844"/>
    </source>
</evidence>
<comment type="caution">
    <text evidence="2">The sequence shown here is derived from an EMBL/GenBank/DDBJ whole genome shotgun (WGS) entry which is preliminary data.</text>
</comment>
<keyword evidence="3" id="KW-1185">Reference proteome</keyword>
<evidence type="ECO:0000313" key="2">
    <source>
        <dbReference type="EMBL" id="KAF3763688.1"/>
    </source>
</evidence>
<evidence type="ECO:0000256" key="1">
    <source>
        <dbReference type="SAM" id="MobiDB-lite"/>
    </source>
</evidence>
<name>A0A9P4XZE6_CRYP1</name>
<dbReference type="Proteomes" id="UP000803844">
    <property type="component" value="Unassembled WGS sequence"/>
</dbReference>
<dbReference type="AlphaFoldDB" id="A0A9P4XZE6"/>
<feature type="region of interest" description="Disordered" evidence="1">
    <location>
        <begin position="1"/>
        <end position="70"/>
    </location>
</feature>
<gene>
    <name evidence="2" type="ORF">M406DRAFT_323257</name>
</gene>
<organism evidence="2 3">
    <name type="scientific">Cryphonectria parasitica (strain ATCC 38755 / EP155)</name>
    <dbReference type="NCBI Taxonomy" id="660469"/>
    <lineage>
        <taxon>Eukaryota</taxon>
        <taxon>Fungi</taxon>
        <taxon>Dikarya</taxon>
        <taxon>Ascomycota</taxon>
        <taxon>Pezizomycotina</taxon>
        <taxon>Sordariomycetes</taxon>
        <taxon>Sordariomycetidae</taxon>
        <taxon>Diaporthales</taxon>
        <taxon>Cryphonectriaceae</taxon>
        <taxon>Cryphonectria-Endothia species complex</taxon>
        <taxon>Cryphonectria</taxon>
    </lineage>
</organism>
<dbReference type="EMBL" id="MU032349">
    <property type="protein sequence ID" value="KAF3763688.1"/>
    <property type="molecule type" value="Genomic_DNA"/>
</dbReference>
<dbReference type="GeneID" id="63836882"/>
<protein>
    <submittedName>
        <fullName evidence="2">Uncharacterized protein</fullName>
    </submittedName>
</protein>
<proteinExistence type="predicted"/>